<keyword evidence="2 5" id="KW-0813">Transport</keyword>
<dbReference type="Pfam" id="PF01297">
    <property type="entry name" value="ZnuA"/>
    <property type="match status" value="1"/>
</dbReference>
<keyword evidence="8" id="KW-1185">Reference proteome</keyword>
<evidence type="ECO:0000256" key="3">
    <source>
        <dbReference type="ARBA" id="ARBA00022723"/>
    </source>
</evidence>
<accession>A0AAP5M9R4</accession>
<feature type="signal peptide" evidence="6">
    <location>
        <begin position="1"/>
        <end position="29"/>
    </location>
</feature>
<dbReference type="InterPro" id="IPR006128">
    <property type="entry name" value="Lipoprotein_PsaA-like"/>
</dbReference>
<evidence type="ECO:0000256" key="1">
    <source>
        <dbReference type="ARBA" id="ARBA00004196"/>
    </source>
</evidence>
<evidence type="ECO:0000256" key="2">
    <source>
        <dbReference type="ARBA" id="ARBA00022448"/>
    </source>
</evidence>
<evidence type="ECO:0000313" key="7">
    <source>
        <dbReference type="EMBL" id="MDR9894963.1"/>
    </source>
</evidence>
<evidence type="ECO:0000256" key="6">
    <source>
        <dbReference type="SAM" id="SignalP"/>
    </source>
</evidence>
<comment type="similarity">
    <text evidence="5">Belongs to the bacterial solute-binding protein 9 family.</text>
</comment>
<keyword evidence="3" id="KW-0479">Metal-binding</keyword>
<dbReference type="PANTHER" id="PTHR42953:SF1">
    <property type="entry name" value="METAL-BINDING PROTEIN HI_0362-RELATED"/>
    <property type="match status" value="1"/>
</dbReference>
<dbReference type="PRINTS" id="PR00690">
    <property type="entry name" value="ADHESNFAMILY"/>
</dbReference>
<dbReference type="RefSeq" id="WP_208338979.1">
    <property type="nucleotide sequence ID" value="NZ_CAWQFN010000472.1"/>
</dbReference>
<evidence type="ECO:0000256" key="4">
    <source>
        <dbReference type="ARBA" id="ARBA00022729"/>
    </source>
</evidence>
<proteinExistence type="inferred from homology"/>
<dbReference type="InterPro" id="IPR050492">
    <property type="entry name" value="Bact_metal-bind_prot9"/>
</dbReference>
<evidence type="ECO:0000256" key="5">
    <source>
        <dbReference type="RuleBase" id="RU003512"/>
    </source>
</evidence>
<keyword evidence="4 6" id="KW-0732">Signal</keyword>
<dbReference type="InterPro" id="IPR006127">
    <property type="entry name" value="ZnuA-like"/>
</dbReference>
<dbReference type="Proteomes" id="UP000667802">
    <property type="component" value="Unassembled WGS sequence"/>
</dbReference>
<dbReference type="GO" id="GO:0046872">
    <property type="term" value="F:metal ion binding"/>
    <property type="evidence" value="ECO:0007669"/>
    <property type="project" value="UniProtKB-KW"/>
</dbReference>
<dbReference type="Gene3D" id="3.40.50.1980">
    <property type="entry name" value="Nitrogenase molybdenum iron protein domain"/>
    <property type="match status" value="2"/>
</dbReference>
<dbReference type="GO" id="GO:0030313">
    <property type="term" value="C:cell envelope"/>
    <property type="evidence" value="ECO:0007669"/>
    <property type="project" value="UniProtKB-SubCell"/>
</dbReference>
<organism evidence="7 8">
    <name type="scientific">Aetokthonos hydrillicola Thurmond2011</name>
    <dbReference type="NCBI Taxonomy" id="2712845"/>
    <lineage>
        <taxon>Bacteria</taxon>
        <taxon>Bacillati</taxon>
        <taxon>Cyanobacteriota</taxon>
        <taxon>Cyanophyceae</taxon>
        <taxon>Nostocales</taxon>
        <taxon>Hapalosiphonaceae</taxon>
        <taxon>Aetokthonos</taxon>
    </lineage>
</organism>
<dbReference type="SUPFAM" id="SSF53807">
    <property type="entry name" value="Helical backbone' metal receptor"/>
    <property type="match status" value="1"/>
</dbReference>
<dbReference type="GO" id="GO:0030001">
    <property type="term" value="P:metal ion transport"/>
    <property type="evidence" value="ECO:0007669"/>
    <property type="project" value="InterPro"/>
</dbReference>
<dbReference type="PRINTS" id="PR00691">
    <property type="entry name" value="ADHESINB"/>
</dbReference>
<dbReference type="PROSITE" id="PS51257">
    <property type="entry name" value="PROKAR_LIPOPROTEIN"/>
    <property type="match status" value="1"/>
</dbReference>
<dbReference type="InterPro" id="IPR006129">
    <property type="entry name" value="AdhesinB"/>
</dbReference>
<dbReference type="GO" id="GO:0007155">
    <property type="term" value="P:cell adhesion"/>
    <property type="evidence" value="ECO:0007669"/>
    <property type="project" value="InterPro"/>
</dbReference>
<sequence length="332" mass="36562">MSKKLSLNRNLCAAFVVFTVGLVGCNNFANVANTSYTTTSSDGSNNNLPRVIATTGVLCDLTKQIAQETINLVCLTSPNTNPRTYQPKPEDRKAIEQAKLIFFNGYNFEQGALKLIKANKKPVPNIGVAHRAVPQPLQMRKDGRTIPDPYVWHNAKHGIKMVEVISTYLEKVFPKNASLYSTNAEKIKNELTQLDGWIKSRISSIPPKQRKLVTTDNTMNYYVQAYGLSSIGSFEGINVEEKATNPSVKKLVKNITQAKVPTIFAANTIDPNLTNTVAKEAKVKVSKRQLFADDLGDAGSEGDTYQNMMIANTRTIVEGLGGTYLIFQPKGK</sequence>
<protein>
    <submittedName>
        <fullName evidence="7">Zinc ABC transporter substrate-binding protein</fullName>
    </submittedName>
</protein>
<name>A0AAP5M9R4_9CYAN</name>
<dbReference type="AlphaFoldDB" id="A0AAP5M9R4"/>
<gene>
    <name evidence="7" type="ORF">G7B40_010335</name>
</gene>
<feature type="chain" id="PRO_5043024607" evidence="6">
    <location>
        <begin position="30"/>
        <end position="332"/>
    </location>
</feature>
<comment type="subcellular location">
    <subcellularLocation>
        <location evidence="1">Cell envelope</location>
    </subcellularLocation>
</comment>
<comment type="caution">
    <text evidence="7">The sequence shown here is derived from an EMBL/GenBank/DDBJ whole genome shotgun (WGS) entry which is preliminary data.</text>
</comment>
<dbReference type="EMBL" id="JAALHA020000003">
    <property type="protein sequence ID" value="MDR9894963.1"/>
    <property type="molecule type" value="Genomic_DNA"/>
</dbReference>
<dbReference type="PANTHER" id="PTHR42953">
    <property type="entry name" value="HIGH-AFFINITY ZINC UPTAKE SYSTEM PROTEIN ZNUA-RELATED"/>
    <property type="match status" value="1"/>
</dbReference>
<evidence type="ECO:0000313" key="8">
    <source>
        <dbReference type="Proteomes" id="UP000667802"/>
    </source>
</evidence>
<reference evidence="8" key="1">
    <citation type="journal article" date="2021" name="Science">
        <title>Hunting the eagle killer: A cyanobacterial neurotoxin causes vacuolar myelinopathy.</title>
        <authorList>
            <person name="Breinlinger S."/>
            <person name="Phillips T.J."/>
            <person name="Haram B.N."/>
            <person name="Mares J."/>
            <person name="Martinez Yerena J.A."/>
            <person name="Hrouzek P."/>
            <person name="Sobotka R."/>
            <person name="Henderson W.M."/>
            <person name="Schmieder P."/>
            <person name="Williams S.M."/>
            <person name="Lauderdale J.D."/>
            <person name="Wilde H.D."/>
            <person name="Gerrin W."/>
            <person name="Kust A."/>
            <person name="Washington J.W."/>
            <person name="Wagner C."/>
            <person name="Geier B."/>
            <person name="Liebeke M."/>
            <person name="Enke H."/>
            <person name="Niedermeyer T.H.J."/>
            <person name="Wilde S.B."/>
        </authorList>
    </citation>
    <scope>NUCLEOTIDE SEQUENCE [LARGE SCALE GENOMIC DNA]</scope>
    <source>
        <strain evidence="8">Thurmond2011</strain>
    </source>
</reference>